<proteinExistence type="inferred from homology"/>
<sequence length="310" mass="34800">MLRPNPVPNQFLTHSFLEEKGIELAVKRLDLVHPEVSGNKFFKLRHNLDQAKKEGKNKVLTFGGAYSNHIYATSQAAKAEGLECIGLIRGEGVKPFNHTLSSAEKAGMELHFIDRTAYRNKAESEFLVELKERFGDFYLIPEGGTNGLAIQGTSEILGPEDQQFSFICSSIGTGGTFAGLYASLSSTQYLTGFSSLKGNFINKEVSELIRIHRIYSEGQYSILTQFHFGGYAKYHEKLIEFIWWFYENFGIVLDPIYTGKMAFGLWELIRVRYYPRGSKVLMIHTGGLQGNIGFTERTGIKLPMDAPQGL</sequence>
<keyword evidence="8" id="KW-1185">Reference proteome</keyword>
<dbReference type="Gene3D" id="3.40.50.1100">
    <property type="match status" value="2"/>
</dbReference>
<dbReference type="GO" id="GO:0019148">
    <property type="term" value="F:D-cysteine desulfhydrase activity"/>
    <property type="evidence" value="ECO:0007669"/>
    <property type="project" value="TreeGrafter"/>
</dbReference>
<dbReference type="Pfam" id="PF00291">
    <property type="entry name" value="PALP"/>
    <property type="match status" value="1"/>
</dbReference>
<accession>A0A1I7CSZ8</accession>
<keyword evidence="3 5" id="KW-0663">Pyridoxal phosphate</keyword>
<feature type="modified residue" description="N6-(pyridoxal phosphate)lysine" evidence="5">
    <location>
        <position position="40"/>
    </location>
</feature>
<reference evidence="8" key="1">
    <citation type="submission" date="2016-10" db="EMBL/GenBank/DDBJ databases">
        <authorList>
            <person name="Varghese N."/>
            <person name="Submissions S."/>
        </authorList>
    </citation>
    <scope>NUCLEOTIDE SEQUENCE [LARGE SCALE GENOMIC DNA]</scope>
    <source>
        <strain evidence="8">DSM 23445</strain>
    </source>
</reference>
<feature type="active site" description="Nucleophile" evidence="4">
    <location>
        <position position="67"/>
    </location>
</feature>
<dbReference type="RefSeq" id="WP_091695661.1">
    <property type="nucleotide sequence ID" value="NZ_FPBF01000005.1"/>
</dbReference>
<name>A0A1I7CSZ8_9BACT</name>
<evidence type="ECO:0000256" key="5">
    <source>
        <dbReference type="PIRSR" id="PIRSR006278-2"/>
    </source>
</evidence>
<evidence type="ECO:0000313" key="7">
    <source>
        <dbReference type="EMBL" id="SFU02506.1"/>
    </source>
</evidence>
<dbReference type="PANTHER" id="PTHR43780">
    <property type="entry name" value="1-AMINOCYCLOPROPANE-1-CARBOXYLATE DEAMINASE-RELATED"/>
    <property type="match status" value="1"/>
</dbReference>
<dbReference type="PANTHER" id="PTHR43780:SF2">
    <property type="entry name" value="1-AMINOCYCLOPROPANE-1-CARBOXYLATE DEAMINASE-RELATED"/>
    <property type="match status" value="1"/>
</dbReference>
<feature type="domain" description="Tryptophan synthase beta chain-like PALP" evidence="6">
    <location>
        <begin position="17"/>
        <end position="286"/>
    </location>
</feature>
<protein>
    <submittedName>
        <fullName evidence="7">Pyridoxal-phosphate dependent enzyme</fullName>
    </submittedName>
</protein>
<dbReference type="EMBL" id="FPBF01000005">
    <property type="protein sequence ID" value="SFU02506.1"/>
    <property type="molecule type" value="Genomic_DNA"/>
</dbReference>
<comment type="similarity">
    <text evidence="2">Belongs to the ACC deaminase/D-cysteine desulfhydrase family.</text>
</comment>
<dbReference type="STRING" id="305507.SAMN04489724_3397"/>
<dbReference type="SUPFAM" id="SSF53686">
    <property type="entry name" value="Tryptophan synthase beta subunit-like PLP-dependent enzymes"/>
    <property type="match status" value="1"/>
</dbReference>
<comment type="cofactor">
    <cofactor evidence="1">
        <name>pyridoxal 5'-phosphate</name>
        <dbReference type="ChEBI" id="CHEBI:597326"/>
    </cofactor>
</comment>
<dbReference type="Proteomes" id="UP000199673">
    <property type="component" value="Unassembled WGS sequence"/>
</dbReference>
<dbReference type="PIRSF" id="PIRSF006278">
    <property type="entry name" value="ACCD_DCysDesulf"/>
    <property type="match status" value="1"/>
</dbReference>
<evidence type="ECO:0000256" key="2">
    <source>
        <dbReference type="ARBA" id="ARBA00008639"/>
    </source>
</evidence>
<evidence type="ECO:0000256" key="3">
    <source>
        <dbReference type="ARBA" id="ARBA00022898"/>
    </source>
</evidence>
<dbReference type="InterPro" id="IPR036052">
    <property type="entry name" value="TrpB-like_PALP_sf"/>
</dbReference>
<gene>
    <name evidence="7" type="ORF">SAMN04489724_3397</name>
</gene>
<evidence type="ECO:0000259" key="6">
    <source>
        <dbReference type="Pfam" id="PF00291"/>
    </source>
</evidence>
<dbReference type="OrthoDB" id="9801249at2"/>
<dbReference type="AlphaFoldDB" id="A0A1I7CSZ8"/>
<organism evidence="7 8">
    <name type="scientific">Algoriphagus locisalis</name>
    <dbReference type="NCBI Taxonomy" id="305507"/>
    <lineage>
        <taxon>Bacteria</taxon>
        <taxon>Pseudomonadati</taxon>
        <taxon>Bacteroidota</taxon>
        <taxon>Cytophagia</taxon>
        <taxon>Cytophagales</taxon>
        <taxon>Cyclobacteriaceae</taxon>
        <taxon>Algoriphagus</taxon>
    </lineage>
</organism>
<dbReference type="InterPro" id="IPR027278">
    <property type="entry name" value="ACCD_DCysDesulf"/>
</dbReference>
<evidence type="ECO:0000256" key="1">
    <source>
        <dbReference type="ARBA" id="ARBA00001933"/>
    </source>
</evidence>
<evidence type="ECO:0000256" key="4">
    <source>
        <dbReference type="PIRSR" id="PIRSR006278-1"/>
    </source>
</evidence>
<dbReference type="InterPro" id="IPR001926">
    <property type="entry name" value="TrpB-like_PALP"/>
</dbReference>
<evidence type="ECO:0000313" key="8">
    <source>
        <dbReference type="Proteomes" id="UP000199673"/>
    </source>
</evidence>